<dbReference type="PANTHER" id="PTHR13264:SF5">
    <property type="entry name" value="PRE-MRNA-SPLICING FACTOR SYF2"/>
    <property type="match status" value="1"/>
</dbReference>
<dbReference type="EMBL" id="AMZH03001627">
    <property type="protein sequence ID" value="RRT78626.1"/>
    <property type="molecule type" value="Genomic_DNA"/>
</dbReference>
<protein>
    <submittedName>
        <fullName evidence="7">Uncharacterized protein</fullName>
    </submittedName>
</protein>
<dbReference type="GO" id="GO:0008380">
    <property type="term" value="P:RNA splicing"/>
    <property type="evidence" value="ECO:0007669"/>
    <property type="project" value="UniProtKB-KW"/>
</dbReference>
<evidence type="ECO:0000256" key="6">
    <source>
        <dbReference type="ARBA" id="ARBA00023242"/>
    </source>
</evidence>
<dbReference type="PANTHER" id="PTHR13264">
    <property type="entry name" value="GCIP-INTERACTING PROTEIN P29"/>
    <property type="match status" value="1"/>
</dbReference>
<keyword evidence="3" id="KW-0507">mRNA processing</keyword>
<dbReference type="GO" id="GO:0071013">
    <property type="term" value="C:catalytic step 2 spliceosome"/>
    <property type="evidence" value="ECO:0007669"/>
    <property type="project" value="TreeGrafter"/>
</dbReference>
<name>A0A427AQY4_ENSVE</name>
<keyword evidence="5" id="KW-0508">mRNA splicing</keyword>
<evidence type="ECO:0000256" key="5">
    <source>
        <dbReference type="ARBA" id="ARBA00023187"/>
    </source>
</evidence>
<gene>
    <name evidence="7" type="ORF">B296_00026002</name>
</gene>
<dbReference type="GO" id="GO:0006397">
    <property type="term" value="P:mRNA processing"/>
    <property type="evidence" value="ECO:0007669"/>
    <property type="project" value="UniProtKB-KW"/>
</dbReference>
<evidence type="ECO:0000256" key="2">
    <source>
        <dbReference type="ARBA" id="ARBA00010028"/>
    </source>
</evidence>
<comment type="similarity">
    <text evidence="2">Belongs to the SYF2 family.</text>
</comment>
<keyword evidence="6" id="KW-0539">Nucleus</keyword>
<sequence length="172" mass="19262">MEMERKVNPDCINASNPFHVCGESCVQRSYGSNTRRPLLSLVAGAAQAGNRRKEDRGNIAAERNVDLSCPNASNPYHQCGGYCFSRNPAVNGQKEKRLAQNGGIQKENQGFAIAEKNEVKSQNKERRSVENGVKMQDNRMIQREQIHPNCVNASNPYHKCVEYCFQKISQSS</sequence>
<keyword evidence="4" id="KW-0747">Spliceosome</keyword>
<dbReference type="GO" id="GO:0071014">
    <property type="term" value="C:post-mRNA release spliceosomal complex"/>
    <property type="evidence" value="ECO:0007669"/>
    <property type="project" value="TreeGrafter"/>
</dbReference>
<dbReference type="Proteomes" id="UP000287651">
    <property type="component" value="Unassembled WGS sequence"/>
</dbReference>
<proteinExistence type="inferred from homology"/>
<reference evidence="7 8" key="1">
    <citation type="journal article" date="2014" name="Agronomy (Basel)">
        <title>A Draft Genome Sequence for Ensete ventricosum, the Drought-Tolerant Tree Against Hunger.</title>
        <authorList>
            <person name="Harrison J."/>
            <person name="Moore K.A."/>
            <person name="Paszkiewicz K."/>
            <person name="Jones T."/>
            <person name="Grant M."/>
            <person name="Ambacheew D."/>
            <person name="Muzemil S."/>
            <person name="Studholme D.J."/>
        </authorList>
    </citation>
    <scope>NUCLEOTIDE SEQUENCE [LARGE SCALE GENOMIC DNA]</scope>
</reference>
<dbReference type="InterPro" id="IPR013260">
    <property type="entry name" value="mRNA_splic_SYF2"/>
</dbReference>
<dbReference type="GO" id="GO:0000974">
    <property type="term" value="C:Prp19 complex"/>
    <property type="evidence" value="ECO:0007669"/>
    <property type="project" value="TreeGrafter"/>
</dbReference>
<comment type="caution">
    <text evidence="7">The sequence shown here is derived from an EMBL/GenBank/DDBJ whole genome shotgun (WGS) entry which is preliminary data.</text>
</comment>
<accession>A0A427AQY4</accession>
<evidence type="ECO:0000256" key="4">
    <source>
        <dbReference type="ARBA" id="ARBA00022728"/>
    </source>
</evidence>
<evidence type="ECO:0000313" key="7">
    <source>
        <dbReference type="EMBL" id="RRT78626.1"/>
    </source>
</evidence>
<evidence type="ECO:0000256" key="3">
    <source>
        <dbReference type="ARBA" id="ARBA00022664"/>
    </source>
</evidence>
<dbReference type="AlphaFoldDB" id="A0A427AQY4"/>
<comment type="subcellular location">
    <subcellularLocation>
        <location evidence="1">Nucleus</location>
    </subcellularLocation>
</comment>
<evidence type="ECO:0000256" key="1">
    <source>
        <dbReference type="ARBA" id="ARBA00004123"/>
    </source>
</evidence>
<evidence type="ECO:0000313" key="8">
    <source>
        <dbReference type="Proteomes" id="UP000287651"/>
    </source>
</evidence>
<organism evidence="7 8">
    <name type="scientific">Ensete ventricosum</name>
    <name type="common">Abyssinian banana</name>
    <name type="synonym">Musa ensete</name>
    <dbReference type="NCBI Taxonomy" id="4639"/>
    <lineage>
        <taxon>Eukaryota</taxon>
        <taxon>Viridiplantae</taxon>
        <taxon>Streptophyta</taxon>
        <taxon>Embryophyta</taxon>
        <taxon>Tracheophyta</taxon>
        <taxon>Spermatophyta</taxon>
        <taxon>Magnoliopsida</taxon>
        <taxon>Liliopsida</taxon>
        <taxon>Zingiberales</taxon>
        <taxon>Musaceae</taxon>
        <taxon>Ensete</taxon>
    </lineage>
</organism>